<comment type="caution">
    <text evidence="1">The sequence shown here is derived from an EMBL/GenBank/DDBJ whole genome shotgun (WGS) entry which is preliminary data.</text>
</comment>
<protein>
    <submittedName>
        <fullName evidence="1">Uncharacterized protein</fullName>
    </submittedName>
</protein>
<dbReference type="EMBL" id="CAJSTJ010000179">
    <property type="protein sequence ID" value="CAG7565315.1"/>
    <property type="molecule type" value="Genomic_DNA"/>
</dbReference>
<name>A0A8J2J202_FUSEQ</name>
<sequence>MKKTGCHLAHVGVVAPGLVEGVHIVQHHGHDYRNGWLQFKTKRSYGKWQEPSPCWPGLGLGERDSVKLAAALAPLVVAFKCWEVGAKARVLFSEFSIRVIVLQIHNLRKSFNC</sequence>
<evidence type="ECO:0000313" key="1">
    <source>
        <dbReference type="EMBL" id="CAG7565315.1"/>
    </source>
</evidence>
<proteinExistence type="predicted"/>
<gene>
    <name evidence="1" type="ORF">FEQUK3_LOCUS11024</name>
</gene>
<organism evidence="1 2">
    <name type="scientific">Fusarium equiseti</name>
    <name type="common">Fusarium scirpi</name>
    <dbReference type="NCBI Taxonomy" id="61235"/>
    <lineage>
        <taxon>Eukaryota</taxon>
        <taxon>Fungi</taxon>
        <taxon>Dikarya</taxon>
        <taxon>Ascomycota</taxon>
        <taxon>Pezizomycotina</taxon>
        <taxon>Sordariomycetes</taxon>
        <taxon>Hypocreomycetidae</taxon>
        <taxon>Hypocreales</taxon>
        <taxon>Nectriaceae</taxon>
        <taxon>Fusarium</taxon>
        <taxon>Fusarium incarnatum-equiseti species complex</taxon>
    </lineage>
</organism>
<accession>A0A8J2J202</accession>
<evidence type="ECO:0000313" key="2">
    <source>
        <dbReference type="Proteomes" id="UP000693738"/>
    </source>
</evidence>
<dbReference type="Proteomes" id="UP000693738">
    <property type="component" value="Unassembled WGS sequence"/>
</dbReference>
<reference evidence="1" key="1">
    <citation type="submission" date="2021-05" db="EMBL/GenBank/DDBJ databases">
        <authorList>
            <person name="Khan N."/>
        </authorList>
    </citation>
    <scope>NUCLEOTIDE SEQUENCE</scope>
</reference>
<dbReference type="AlphaFoldDB" id="A0A8J2J202"/>